<feature type="signal peptide" evidence="2">
    <location>
        <begin position="1"/>
        <end position="19"/>
    </location>
</feature>
<dbReference type="Pfam" id="PF13511">
    <property type="entry name" value="DUF4124"/>
    <property type="match status" value="1"/>
</dbReference>
<comment type="caution">
    <text evidence="4">The sequence shown here is derived from an EMBL/GenBank/DDBJ whole genome shotgun (WGS) entry which is preliminary data.</text>
</comment>
<keyword evidence="2" id="KW-0732">Signal</keyword>
<accession>A0A831UEZ0</accession>
<feature type="domain" description="DUF4124" evidence="3">
    <location>
        <begin position="9"/>
        <end position="59"/>
    </location>
</feature>
<evidence type="ECO:0000256" key="2">
    <source>
        <dbReference type="SAM" id="SignalP"/>
    </source>
</evidence>
<sequence>MVRSACTAMILALAVAAHADIYRWVDQGGTVNYTEDPGKIPKKYRKKVTVISEGGVPAAEVTETAIGQGEKGKAPESGDRDAGNAPVPKRETRKAVYGGKDEDAWKAEFRTLRGEIKAHEAELAARRAKLANPGTMSRGEFLGIQREARMLEEKLSGLNGKLNALEENAQRSGVPLELRQ</sequence>
<dbReference type="AlphaFoldDB" id="A0A831UEZ0"/>
<evidence type="ECO:0000259" key="3">
    <source>
        <dbReference type="Pfam" id="PF13511"/>
    </source>
</evidence>
<name>A0A831UEZ0_GEOME</name>
<dbReference type="EMBL" id="DSOV01000043">
    <property type="protein sequence ID" value="HEN42710.1"/>
    <property type="molecule type" value="Genomic_DNA"/>
</dbReference>
<reference evidence="4" key="1">
    <citation type="journal article" date="2020" name="mSystems">
        <title>Genome- and Community-Level Interaction Insights into Carbon Utilization and Element Cycling Functions of Hydrothermarchaeota in Hydrothermal Sediment.</title>
        <authorList>
            <person name="Zhou Z."/>
            <person name="Liu Y."/>
            <person name="Xu W."/>
            <person name="Pan J."/>
            <person name="Luo Z.H."/>
            <person name="Li M."/>
        </authorList>
    </citation>
    <scope>NUCLEOTIDE SEQUENCE [LARGE SCALE GENOMIC DNA]</scope>
    <source>
        <strain evidence="4">SpSt-349</strain>
    </source>
</reference>
<feature type="region of interest" description="Disordered" evidence="1">
    <location>
        <begin position="61"/>
        <end position="98"/>
    </location>
</feature>
<gene>
    <name evidence="4" type="ORF">ENQ87_10095</name>
</gene>
<evidence type="ECO:0000313" key="4">
    <source>
        <dbReference type="EMBL" id="HEN42710.1"/>
    </source>
</evidence>
<dbReference type="InterPro" id="IPR025392">
    <property type="entry name" value="DUF4124"/>
</dbReference>
<feature type="chain" id="PRO_5032360014" evidence="2">
    <location>
        <begin position="20"/>
        <end position="180"/>
    </location>
</feature>
<organism evidence="4">
    <name type="scientific">Geobacter metallireducens</name>
    <dbReference type="NCBI Taxonomy" id="28232"/>
    <lineage>
        <taxon>Bacteria</taxon>
        <taxon>Pseudomonadati</taxon>
        <taxon>Thermodesulfobacteriota</taxon>
        <taxon>Desulfuromonadia</taxon>
        <taxon>Geobacterales</taxon>
        <taxon>Geobacteraceae</taxon>
        <taxon>Geobacter</taxon>
    </lineage>
</organism>
<protein>
    <submittedName>
        <fullName evidence="4">DUF4124 domain-containing protein</fullName>
    </submittedName>
</protein>
<evidence type="ECO:0000256" key="1">
    <source>
        <dbReference type="SAM" id="MobiDB-lite"/>
    </source>
</evidence>
<feature type="compositionally biased region" description="Basic and acidic residues" evidence="1">
    <location>
        <begin position="70"/>
        <end position="98"/>
    </location>
</feature>
<proteinExistence type="predicted"/>